<dbReference type="GO" id="GO:0003700">
    <property type="term" value="F:DNA-binding transcription factor activity"/>
    <property type="evidence" value="ECO:0007669"/>
    <property type="project" value="TreeGrafter"/>
</dbReference>
<dbReference type="GeneID" id="103316968"/>
<dbReference type="Pfam" id="PF05485">
    <property type="entry name" value="THAP"/>
    <property type="match status" value="1"/>
</dbReference>
<reference evidence="7" key="1">
    <citation type="submission" date="2021-01" db="UniProtKB">
        <authorList>
            <consortium name="EnsemblMetazoa"/>
        </authorList>
    </citation>
    <scope>IDENTIFICATION</scope>
</reference>
<evidence type="ECO:0000256" key="1">
    <source>
        <dbReference type="ARBA" id="ARBA00022723"/>
    </source>
</evidence>
<dbReference type="EnsemblMetazoa" id="XM_008213412">
    <property type="protein sequence ID" value="XP_008211634"/>
    <property type="gene ID" value="LOC103316968"/>
</dbReference>
<keyword evidence="4 5" id="KW-0238">DNA-binding</keyword>
<dbReference type="InterPro" id="IPR006612">
    <property type="entry name" value="THAP_Znf"/>
</dbReference>
<keyword evidence="3" id="KW-0862">Zinc</keyword>
<dbReference type="RefSeq" id="XP_008211634.1">
    <property type="nucleotide sequence ID" value="XM_008213412.2"/>
</dbReference>
<dbReference type="GO" id="GO:0006357">
    <property type="term" value="P:regulation of transcription by RNA polymerase II"/>
    <property type="evidence" value="ECO:0007669"/>
    <property type="project" value="TreeGrafter"/>
</dbReference>
<accession>A0A7M7H8D1</accession>
<evidence type="ECO:0000259" key="6">
    <source>
        <dbReference type="PROSITE" id="PS50950"/>
    </source>
</evidence>
<dbReference type="AlphaFoldDB" id="A0A7M7H8D1"/>
<dbReference type="PANTHER" id="PTHR46600:SF7">
    <property type="entry name" value="SI:DKEY-228B2.6-RELATED"/>
    <property type="match status" value="1"/>
</dbReference>
<evidence type="ECO:0000256" key="5">
    <source>
        <dbReference type="PROSITE-ProRule" id="PRU00309"/>
    </source>
</evidence>
<organism evidence="7 8">
    <name type="scientific">Nasonia vitripennis</name>
    <name type="common">Parasitic wasp</name>
    <dbReference type="NCBI Taxonomy" id="7425"/>
    <lineage>
        <taxon>Eukaryota</taxon>
        <taxon>Metazoa</taxon>
        <taxon>Ecdysozoa</taxon>
        <taxon>Arthropoda</taxon>
        <taxon>Hexapoda</taxon>
        <taxon>Insecta</taxon>
        <taxon>Pterygota</taxon>
        <taxon>Neoptera</taxon>
        <taxon>Endopterygota</taxon>
        <taxon>Hymenoptera</taxon>
        <taxon>Apocrita</taxon>
        <taxon>Proctotrupomorpha</taxon>
        <taxon>Chalcidoidea</taxon>
        <taxon>Pteromalidae</taxon>
        <taxon>Pteromalinae</taxon>
        <taxon>Nasonia</taxon>
    </lineage>
</organism>
<evidence type="ECO:0000313" key="8">
    <source>
        <dbReference type="Proteomes" id="UP000002358"/>
    </source>
</evidence>
<protein>
    <recommendedName>
        <fullName evidence="6">THAP-type domain-containing protein</fullName>
    </recommendedName>
</protein>
<dbReference type="KEGG" id="nvi:103316968"/>
<dbReference type="GO" id="GO:0005634">
    <property type="term" value="C:nucleus"/>
    <property type="evidence" value="ECO:0007669"/>
    <property type="project" value="TreeGrafter"/>
</dbReference>
<evidence type="ECO:0000256" key="4">
    <source>
        <dbReference type="ARBA" id="ARBA00023125"/>
    </source>
</evidence>
<evidence type="ECO:0000256" key="3">
    <source>
        <dbReference type="ARBA" id="ARBA00022833"/>
    </source>
</evidence>
<name>A0A7M7H8D1_NASVI</name>
<keyword evidence="8" id="KW-1185">Reference proteome</keyword>
<evidence type="ECO:0000313" key="7">
    <source>
        <dbReference type="EnsemblMetazoa" id="XP_008211634"/>
    </source>
</evidence>
<dbReference type="PROSITE" id="PS50950">
    <property type="entry name" value="ZF_THAP"/>
    <property type="match status" value="1"/>
</dbReference>
<keyword evidence="2 5" id="KW-0863">Zinc-finger</keyword>
<dbReference type="PANTHER" id="PTHR46600">
    <property type="entry name" value="THAP DOMAIN-CONTAINING"/>
    <property type="match status" value="1"/>
</dbReference>
<keyword evidence="1" id="KW-0479">Metal-binding</keyword>
<dbReference type="OrthoDB" id="6598185at2759"/>
<dbReference type="GO" id="GO:0008270">
    <property type="term" value="F:zinc ion binding"/>
    <property type="evidence" value="ECO:0007669"/>
    <property type="project" value="UniProtKB-KW"/>
</dbReference>
<dbReference type="SMART" id="SM00980">
    <property type="entry name" value="THAP"/>
    <property type="match status" value="1"/>
</dbReference>
<dbReference type="InParanoid" id="A0A7M7H8D1"/>
<sequence length="136" mass="15662">MPKSREYCCVQGCNSVSGKNSSLTFHKFPKPQKQIVLKTNYFGAVEQVDWLVEWRKALKISTPHPRMRVCFLHFKHDDYVTPDYPGSHRILVKSAVPSLNLPVTPKEKENLSRNEARLNRIIQRSLAHNCSISTIE</sequence>
<dbReference type="SUPFAM" id="SSF57716">
    <property type="entry name" value="Glucocorticoid receptor-like (DNA-binding domain)"/>
    <property type="match status" value="1"/>
</dbReference>
<dbReference type="Proteomes" id="UP000002358">
    <property type="component" value="Unassembled WGS sequence"/>
</dbReference>
<proteinExistence type="predicted"/>
<evidence type="ECO:0000256" key="2">
    <source>
        <dbReference type="ARBA" id="ARBA00022771"/>
    </source>
</evidence>
<dbReference type="InterPro" id="IPR026516">
    <property type="entry name" value="THAP1/10"/>
</dbReference>
<feature type="domain" description="THAP-type" evidence="6">
    <location>
        <begin position="1"/>
        <end position="100"/>
    </location>
</feature>
<dbReference type="GO" id="GO:0000978">
    <property type="term" value="F:RNA polymerase II cis-regulatory region sequence-specific DNA binding"/>
    <property type="evidence" value="ECO:0007669"/>
    <property type="project" value="TreeGrafter"/>
</dbReference>